<dbReference type="PRINTS" id="PR00081">
    <property type="entry name" value="GDHRDH"/>
</dbReference>
<dbReference type="GO" id="GO:0016616">
    <property type="term" value="F:oxidoreductase activity, acting on the CH-OH group of donors, NAD or NADP as acceptor"/>
    <property type="evidence" value="ECO:0007669"/>
    <property type="project" value="TreeGrafter"/>
</dbReference>
<dbReference type="InterPro" id="IPR002347">
    <property type="entry name" value="SDR_fam"/>
</dbReference>
<keyword evidence="2" id="KW-0560">Oxidoreductase</keyword>
<dbReference type="Gene3D" id="3.40.50.720">
    <property type="entry name" value="NAD(P)-binding Rossmann-like Domain"/>
    <property type="match status" value="1"/>
</dbReference>
<dbReference type="Pfam" id="PF00106">
    <property type="entry name" value="adh_short"/>
    <property type="match status" value="1"/>
</dbReference>
<evidence type="ECO:0000313" key="3">
    <source>
        <dbReference type="EMBL" id="CRL45454.1"/>
    </source>
</evidence>
<dbReference type="EMBL" id="LN854557">
    <property type="protein sequence ID" value="CRL45454.1"/>
    <property type="molecule type" value="Genomic_DNA"/>
</dbReference>
<evidence type="ECO:0000313" key="4">
    <source>
        <dbReference type="Proteomes" id="UP000245838"/>
    </source>
</evidence>
<dbReference type="PANTHER" id="PTHR42760:SF5">
    <property type="entry name" value="2-DEHYDRO-3-DEOXY-D-GLUCONATE 5-DEHYDROGENASE"/>
    <property type="match status" value="1"/>
</dbReference>
<organism evidence="3 4">
    <name type="scientific">Sodalis glossinidius (strain morsitans)</name>
    <dbReference type="NCBI Taxonomy" id="343509"/>
    <lineage>
        <taxon>Bacteria</taxon>
        <taxon>Pseudomonadati</taxon>
        <taxon>Pseudomonadota</taxon>
        <taxon>Gammaproteobacteria</taxon>
        <taxon>Enterobacterales</taxon>
        <taxon>Bruguierivoracaceae</taxon>
        <taxon>Sodalis</taxon>
    </lineage>
</organism>
<dbReference type="AlphaFoldDB" id="A0A193QJT4"/>
<comment type="similarity">
    <text evidence="1">Belongs to the short-chain dehydrogenases/reductases (SDR) family.</text>
</comment>
<reference evidence="3 4" key="1">
    <citation type="submission" date="2015-05" db="EMBL/GenBank/DDBJ databases">
        <authorList>
            <person name="Goodhead I."/>
        </authorList>
    </citation>
    <scope>NUCLEOTIDE SEQUENCE [LARGE SCALE GENOMIC DNA]</scope>
    <source>
        <strain evidence="4">morsitans</strain>
    </source>
</reference>
<evidence type="ECO:0000256" key="2">
    <source>
        <dbReference type="ARBA" id="ARBA00023002"/>
    </source>
</evidence>
<accession>A0A193QJT4</accession>
<dbReference type="SUPFAM" id="SSF51735">
    <property type="entry name" value="NAD(P)-binding Rossmann-fold domains"/>
    <property type="match status" value="1"/>
</dbReference>
<evidence type="ECO:0000256" key="1">
    <source>
        <dbReference type="ARBA" id="ARBA00006484"/>
    </source>
</evidence>
<sequence>MILESFALEEKVTVVTGCDTGLGQGMAIGLAEAGCDIVDVNIVEPDDTARQVEARGRRFLSIKVDLSDTAVIAQAVATFGHIDILVNNAGIIRRRMLSSSARRIGTM</sequence>
<dbReference type="PANTHER" id="PTHR42760">
    <property type="entry name" value="SHORT-CHAIN DEHYDROGENASES/REDUCTASES FAMILY MEMBER"/>
    <property type="match status" value="1"/>
</dbReference>
<gene>
    <name evidence="3" type="primary">kduD_2</name>
    <name evidence="3" type="ORF">SGGMMB4_03187</name>
</gene>
<name>A0A193QJT4_SODGM</name>
<dbReference type="InterPro" id="IPR036291">
    <property type="entry name" value="NAD(P)-bd_dom_sf"/>
</dbReference>
<proteinExistence type="inferred from homology"/>
<dbReference type="Proteomes" id="UP000245838">
    <property type="component" value="Chromosome sggmmb4_Chromosome"/>
</dbReference>
<protein>
    <submittedName>
        <fullName evidence="3">2-dehydro-3-deoxy-D-gluconate 5-dehydrogenase</fullName>
    </submittedName>
</protein>